<keyword evidence="1" id="KW-0812">Transmembrane</keyword>
<evidence type="ECO:0000256" key="2">
    <source>
        <dbReference type="SAM" id="SignalP"/>
    </source>
</evidence>
<dbReference type="InterPro" id="IPR007110">
    <property type="entry name" value="Ig-like_dom"/>
</dbReference>
<dbReference type="SMART" id="SM00409">
    <property type="entry name" value="IG"/>
    <property type="match status" value="1"/>
</dbReference>
<accession>R4WDF3</accession>
<dbReference type="EMBL" id="AK417494">
    <property type="protein sequence ID" value="BAN20709.1"/>
    <property type="molecule type" value="mRNA"/>
</dbReference>
<evidence type="ECO:0000259" key="3">
    <source>
        <dbReference type="PROSITE" id="PS50835"/>
    </source>
</evidence>
<dbReference type="AlphaFoldDB" id="R4WDF3"/>
<protein>
    <submittedName>
        <fullName evidence="4">Unkown protein</fullName>
    </submittedName>
</protein>
<reference evidence="4" key="1">
    <citation type="journal article" date="2013" name="PLoS ONE">
        <title>Gene expression in gut symbiotic organ of stinkbug affected by extracellular bacterial symbiont.</title>
        <authorList>
            <person name="Futahashi R."/>
            <person name="Tanaka K."/>
            <person name="Tanahashi M."/>
            <person name="Nikoh N."/>
            <person name="Kikuchi Y."/>
            <person name="Lee B.L."/>
            <person name="Fukatsu T."/>
        </authorList>
    </citation>
    <scope>NUCLEOTIDE SEQUENCE</scope>
    <source>
        <tissue evidence="4">Midgut</tissue>
    </source>
</reference>
<feature type="signal peptide" evidence="2">
    <location>
        <begin position="1"/>
        <end position="18"/>
    </location>
</feature>
<proteinExistence type="evidence at transcript level"/>
<feature type="transmembrane region" description="Helical" evidence="1">
    <location>
        <begin position="216"/>
        <end position="236"/>
    </location>
</feature>
<dbReference type="Gene3D" id="2.60.40.10">
    <property type="entry name" value="Immunoglobulins"/>
    <property type="match status" value="1"/>
</dbReference>
<sequence length="272" mass="30059">MPVALIHLFLCSITVGLAAEEVLPSRPVHVQLLNETSTLLECDLTGLSSNPVNKVTVGWFKGEHLINASLVDPSVYGFLGDNKLIVHDNKEDFSKYRCVILKNSQDAVSLANEQPTAKIISSEQFTEGSKIHLECLIHGMSSPTVEWVIGNNSYRSTDGRIKLFPNRHNVPNAVLEIESSVPSDRGMYYCKVTSSASERKVEASVLVRVRSKLATLWPFLGICVQVALLCAIIILCERRRSRSAEAEYETQQAAAPIVKKRSPALNGDRQQK</sequence>
<keyword evidence="2" id="KW-0732">Signal</keyword>
<dbReference type="Pfam" id="PF07679">
    <property type="entry name" value="I-set"/>
    <property type="match status" value="1"/>
</dbReference>
<dbReference type="SMART" id="SM00408">
    <property type="entry name" value="IGc2"/>
    <property type="match status" value="1"/>
</dbReference>
<evidence type="ECO:0000256" key="1">
    <source>
        <dbReference type="SAM" id="Phobius"/>
    </source>
</evidence>
<dbReference type="InterPro" id="IPR036179">
    <property type="entry name" value="Ig-like_dom_sf"/>
</dbReference>
<dbReference type="InterPro" id="IPR013098">
    <property type="entry name" value="Ig_I-set"/>
</dbReference>
<name>R4WDF3_RIPPE</name>
<dbReference type="SUPFAM" id="SSF48726">
    <property type="entry name" value="Immunoglobulin"/>
    <property type="match status" value="1"/>
</dbReference>
<feature type="domain" description="Ig-like" evidence="3">
    <location>
        <begin position="24"/>
        <end position="109"/>
    </location>
</feature>
<dbReference type="InterPro" id="IPR003598">
    <property type="entry name" value="Ig_sub2"/>
</dbReference>
<dbReference type="InterPro" id="IPR003599">
    <property type="entry name" value="Ig_sub"/>
</dbReference>
<dbReference type="InterPro" id="IPR013783">
    <property type="entry name" value="Ig-like_fold"/>
</dbReference>
<organism evidence="4">
    <name type="scientific">Riptortus pedestris</name>
    <name type="common">Bean bug</name>
    <dbReference type="NCBI Taxonomy" id="329032"/>
    <lineage>
        <taxon>Eukaryota</taxon>
        <taxon>Metazoa</taxon>
        <taxon>Ecdysozoa</taxon>
        <taxon>Arthropoda</taxon>
        <taxon>Hexapoda</taxon>
        <taxon>Insecta</taxon>
        <taxon>Pterygota</taxon>
        <taxon>Neoptera</taxon>
        <taxon>Paraneoptera</taxon>
        <taxon>Hemiptera</taxon>
        <taxon>Heteroptera</taxon>
        <taxon>Panheteroptera</taxon>
        <taxon>Pentatomomorpha</taxon>
        <taxon>Coreoidea</taxon>
        <taxon>Alydidae</taxon>
        <taxon>Riptortus</taxon>
    </lineage>
</organism>
<keyword evidence="1" id="KW-1133">Transmembrane helix</keyword>
<dbReference type="PANTHER" id="PTHR46013:SF7">
    <property type="entry name" value="IG-LIKE DOMAIN-CONTAINING PROTEIN"/>
    <property type="match status" value="1"/>
</dbReference>
<evidence type="ECO:0000313" key="4">
    <source>
        <dbReference type="EMBL" id="BAN20709.1"/>
    </source>
</evidence>
<dbReference type="PANTHER" id="PTHR46013">
    <property type="entry name" value="VASCULAR CELL ADHESION MOLECULE 1"/>
    <property type="match status" value="1"/>
</dbReference>
<keyword evidence="1" id="KW-0472">Membrane</keyword>
<dbReference type="PROSITE" id="PS50835">
    <property type="entry name" value="IG_LIKE"/>
    <property type="match status" value="2"/>
</dbReference>
<feature type="domain" description="Ig-like" evidence="3">
    <location>
        <begin position="115"/>
        <end position="202"/>
    </location>
</feature>
<feature type="chain" id="PRO_5004381229" evidence="2">
    <location>
        <begin position="19"/>
        <end position="272"/>
    </location>
</feature>